<evidence type="ECO:0000256" key="5">
    <source>
        <dbReference type="ARBA" id="ARBA00022692"/>
    </source>
</evidence>
<feature type="transmembrane region" description="Helical" evidence="11">
    <location>
        <begin position="152"/>
        <end position="170"/>
    </location>
</feature>
<evidence type="ECO:0000256" key="7">
    <source>
        <dbReference type="ARBA" id="ARBA00022989"/>
    </source>
</evidence>
<dbReference type="RefSeq" id="WP_377607426.1">
    <property type="nucleotide sequence ID" value="NZ_JBHUME010000019.1"/>
</dbReference>
<dbReference type="InterPro" id="IPR000568">
    <property type="entry name" value="ATP_synth_F0_asu"/>
</dbReference>
<feature type="transmembrane region" description="Helical" evidence="11">
    <location>
        <begin position="236"/>
        <end position="260"/>
    </location>
</feature>
<dbReference type="PROSITE" id="PS00449">
    <property type="entry name" value="ATPASE_A"/>
    <property type="match status" value="1"/>
</dbReference>
<feature type="transmembrane region" description="Helical" evidence="11">
    <location>
        <begin position="208"/>
        <end position="230"/>
    </location>
</feature>
<organism evidence="13 14">
    <name type="scientific">Paenibacillus gansuensis</name>
    <dbReference type="NCBI Taxonomy" id="306542"/>
    <lineage>
        <taxon>Bacteria</taxon>
        <taxon>Bacillati</taxon>
        <taxon>Bacillota</taxon>
        <taxon>Bacilli</taxon>
        <taxon>Bacillales</taxon>
        <taxon>Paenibacillaceae</taxon>
        <taxon>Paenibacillus</taxon>
    </lineage>
</organism>
<sequence length="270" mass="29998">MHEAPIITLGGFFRLDLSIAITLFVTCAIVFLIARLATRNLSVTNPSKMQNFLEWTVDFVRGIVSSTMDMKKGKVFVSLGLTLIMFIFVANMLGLPLTIVTHHEHEFKIFGQAVSPEVFEAYEAESHGEGADSEGAHHAPEFAWWKSPTADASVTMGLSLIVFLLVHFLGMRYNTKAYFKHYLEPFPVFLPIHLVEKLANLLTLGMRLFGNLFAGEVLIATLLGAGFFGIPALVVWQGFSVFVGAIQAFVFVMLTMVYLAQSLESHDDHH</sequence>
<keyword evidence="8 11" id="KW-0406">Ion transport</keyword>
<keyword evidence="6 11" id="KW-0375">Hydrogen ion transport</keyword>
<dbReference type="Gene3D" id="1.20.120.220">
    <property type="entry name" value="ATP synthase, F0 complex, subunit A"/>
    <property type="match status" value="1"/>
</dbReference>
<evidence type="ECO:0000256" key="8">
    <source>
        <dbReference type="ARBA" id="ARBA00023065"/>
    </source>
</evidence>
<dbReference type="InterPro" id="IPR045082">
    <property type="entry name" value="ATP_syn_F0_a_bact/chloroplast"/>
</dbReference>
<dbReference type="HAMAP" id="MF_01393">
    <property type="entry name" value="ATP_synth_a_bact"/>
    <property type="match status" value="1"/>
</dbReference>
<evidence type="ECO:0000256" key="3">
    <source>
        <dbReference type="ARBA" id="ARBA00022448"/>
    </source>
</evidence>
<evidence type="ECO:0000313" key="14">
    <source>
        <dbReference type="Proteomes" id="UP001597541"/>
    </source>
</evidence>
<evidence type="ECO:0000256" key="6">
    <source>
        <dbReference type="ARBA" id="ARBA00022781"/>
    </source>
</evidence>
<reference evidence="14" key="1">
    <citation type="journal article" date="2019" name="Int. J. Syst. Evol. Microbiol.">
        <title>The Global Catalogue of Microorganisms (GCM) 10K type strain sequencing project: providing services to taxonomists for standard genome sequencing and annotation.</title>
        <authorList>
            <consortium name="The Broad Institute Genomics Platform"/>
            <consortium name="The Broad Institute Genome Sequencing Center for Infectious Disease"/>
            <person name="Wu L."/>
            <person name="Ma J."/>
        </authorList>
    </citation>
    <scope>NUCLEOTIDE SEQUENCE [LARGE SCALE GENOMIC DNA]</scope>
    <source>
        <strain evidence="14">KCTC 3950</strain>
    </source>
</reference>
<evidence type="ECO:0000256" key="2">
    <source>
        <dbReference type="ARBA" id="ARBA00006810"/>
    </source>
</evidence>
<dbReference type="Pfam" id="PF00119">
    <property type="entry name" value="ATP-synt_A"/>
    <property type="match status" value="1"/>
</dbReference>
<name>A0ABW5PL90_9BACL</name>
<keyword evidence="11" id="KW-1003">Cell membrane</keyword>
<dbReference type="PRINTS" id="PR00123">
    <property type="entry name" value="ATPASEA"/>
</dbReference>
<protein>
    <recommendedName>
        <fullName evidence="11 12">ATP synthase subunit a</fullName>
    </recommendedName>
    <alternativeName>
        <fullName evidence="11">ATP synthase F0 sector subunit a</fullName>
    </alternativeName>
    <alternativeName>
        <fullName evidence="11">F-ATPase subunit 6</fullName>
    </alternativeName>
</protein>
<evidence type="ECO:0000256" key="9">
    <source>
        <dbReference type="ARBA" id="ARBA00023136"/>
    </source>
</evidence>
<comment type="function">
    <text evidence="11 12">Key component of the proton channel; it plays a direct role in the translocation of protons across the membrane.</text>
</comment>
<keyword evidence="10 11" id="KW-0066">ATP synthesis</keyword>
<keyword evidence="7 11" id="KW-1133">Transmembrane helix</keyword>
<comment type="caution">
    <text evidence="13">The sequence shown here is derived from an EMBL/GenBank/DDBJ whole genome shotgun (WGS) entry which is preliminary data.</text>
</comment>
<keyword evidence="4 11" id="KW-0138">CF(0)</keyword>
<gene>
    <name evidence="11 13" type="primary">atpB</name>
    <name evidence="13" type="ORF">ACFSUF_24125</name>
</gene>
<evidence type="ECO:0000256" key="4">
    <source>
        <dbReference type="ARBA" id="ARBA00022547"/>
    </source>
</evidence>
<comment type="similarity">
    <text evidence="2 11 12">Belongs to the ATPase A chain family.</text>
</comment>
<dbReference type="InterPro" id="IPR023011">
    <property type="entry name" value="ATP_synth_F0_asu_AS"/>
</dbReference>
<evidence type="ECO:0000256" key="10">
    <source>
        <dbReference type="ARBA" id="ARBA00023310"/>
    </source>
</evidence>
<evidence type="ECO:0000256" key="11">
    <source>
        <dbReference type="HAMAP-Rule" id="MF_01393"/>
    </source>
</evidence>
<keyword evidence="14" id="KW-1185">Reference proteome</keyword>
<feature type="transmembrane region" description="Helical" evidence="11">
    <location>
        <begin position="75"/>
        <end position="99"/>
    </location>
</feature>
<comment type="subcellular location">
    <subcellularLocation>
        <location evidence="11 12">Cell membrane</location>
        <topology evidence="11 12">Multi-pass membrane protein</topology>
    </subcellularLocation>
    <subcellularLocation>
        <location evidence="1">Membrane</location>
        <topology evidence="1">Multi-pass membrane protein</topology>
    </subcellularLocation>
</comment>
<dbReference type="PANTHER" id="PTHR42823:SF3">
    <property type="entry name" value="ATP SYNTHASE SUBUNIT A, CHLOROPLASTIC"/>
    <property type="match status" value="1"/>
</dbReference>
<dbReference type="InterPro" id="IPR035908">
    <property type="entry name" value="F0_ATP_A_sf"/>
</dbReference>
<feature type="transmembrane region" description="Helical" evidence="11">
    <location>
        <begin position="17"/>
        <end position="38"/>
    </location>
</feature>
<dbReference type="Proteomes" id="UP001597541">
    <property type="component" value="Unassembled WGS sequence"/>
</dbReference>
<evidence type="ECO:0000256" key="12">
    <source>
        <dbReference type="RuleBase" id="RU000483"/>
    </source>
</evidence>
<evidence type="ECO:0000313" key="13">
    <source>
        <dbReference type="EMBL" id="MFD2615498.1"/>
    </source>
</evidence>
<dbReference type="CDD" id="cd00310">
    <property type="entry name" value="ATP-synt_Fo_a_6"/>
    <property type="match status" value="1"/>
</dbReference>
<keyword evidence="9 11" id="KW-0472">Membrane</keyword>
<dbReference type="NCBIfam" id="TIGR01131">
    <property type="entry name" value="ATP_synt_6_or_A"/>
    <property type="match status" value="1"/>
</dbReference>
<accession>A0ABW5PL90</accession>
<dbReference type="PANTHER" id="PTHR42823">
    <property type="entry name" value="ATP SYNTHASE SUBUNIT A, CHLOROPLASTIC"/>
    <property type="match status" value="1"/>
</dbReference>
<proteinExistence type="inferred from homology"/>
<dbReference type="EMBL" id="JBHUME010000019">
    <property type="protein sequence ID" value="MFD2615498.1"/>
    <property type="molecule type" value="Genomic_DNA"/>
</dbReference>
<dbReference type="SUPFAM" id="SSF81336">
    <property type="entry name" value="F1F0 ATP synthase subunit A"/>
    <property type="match status" value="1"/>
</dbReference>
<keyword evidence="5 11" id="KW-0812">Transmembrane</keyword>
<evidence type="ECO:0000256" key="1">
    <source>
        <dbReference type="ARBA" id="ARBA00004141"/>
    </source>
</evidence>
<keyword evidence="3 11" id="KW-0813">Transport</keyword>